<accession>A0A1M6X396</accession>
<reference evidence="1 2" key="1">
    <citation type="submission" date="2016-11" db="EMBL/GenBank/DDBJ databases">
        <authorList>
            <person name="Jaros S."/>
            <person name="Januszkiewicz K."/>
            <person name="Wedrychowicz H."/>
        </authorList>
    </citation>
    <scope>NUCLEOTIDE SEQUENCE [LARGE SCALE GENOMIC DNA]</scope>
    <source>
        <strain evidence="1 2">HD4</strain>
    </source>
</reference>
<protein>
    <submittedName>
        <fullName evidence="1">Uncharacterized protein</fullName>
    </submittedName>
</protein>
<evidence type="ECO:0000313" key="2">
    <source>
        <dbReference type="Proteomes" id="UP000184263"/>
    </source>
</evidence>
<gene>
    <name evidence="1" type="ORF">SAMN05216582_1314</name>
</gene>
<proteinExistence type="predicted"/>
<organism evidence="1 2">
    <name type="scientific">Selenomonas ruminantium</name>
    <dbReference type="NCBI Taxonomy" id="971"/>
    <lineage>
        <taxon>Bacteria</taxon>
        <taxon>Bacillati</taxon>
        <taxon>Bacillota</taxon>
        <taxon>Negativicutes</taxon>
        <taxon>Selenomonadales</taxon>
        <taxon>Selenomonadaceae</taxon>
        <taxon>Selenomonas</taxon>
    </lineage>
</organism>
<dbReference type="AlphaFoldDB" id="A0A1M6X396"/>
<dbReference type="Proteomes" id="UP000184263">
    <property type="component" value="Unassembled WGS sequence"/>
</dbReference>
<dbReference type="EMBL" id="FRBC01000031">
    <property type="protein sequence ID" value="SHL00329.1"/>
    <property type="molecule type" value="Genomic_DNA"/>
</dbReference>
<name>A0A1M6X396_SELRU</name>
<evidence type="ECO:0000313" key="1">
    <source>
        <dbReference type="EMBL" id="SHL00329.1"/>
    </source>
</evidence>
<sequence>MLVFISFGHFQYLNGMAARVRIDDAGDAIDNLAG</sequence>